<dbReference type="EMBL" id="VFOM01000006">
    <property type="protein sequence ID" value="TQL40371.1"/>
    <property type="molecule type" value="Genomic_DNA"/>
</dbReference>
<dbReference type="Pfam" id="PF07332">
    <property type="entry name" value="Phage_holin_3_6"/>
    <property type="match status" value="1"/>
</dbReference>
<dbReference type="OrthoDB" id="5118910at2"/>
<feature type="transmembrane region" description="Helical" evidence="1">
    <location>
        <begin position="86"/>
        <end position="109"/>
    </location>
</feature>
<sequence>MTDYTDPVKQARPRKRSLFELIADVPRLVTELVTAEIEQLKAELVAKLKALGIGAGLLAGAAIVLMFMIGVLLTAAVLALSLVMPGWAAALVVAGVLLLVAAILAWVGYLKLKAGIPPLPVDTIESVKRDIDVVRGIRKGGIS</sequence>
<reference evidence="2 3" key="1">
    <citation type="submission" date="2019-06" db="EMBL/GenBank/DDBJ databases">
        <title>Sequencing the genomes of 1000 actinobacteria strains.</title>
        <authorList>
            <person name="Klenk H.-P."/>
        </authorList>
    </citation>
    <scope>NUCLEOTIDE SEQUENCE [LARGE SCALE GENOMIC DNA]</scope>
    <source>
        <strain evidence="2 3">DSM 26477</strain>
    </source>
</reference>
<keyword evidence="1" id="KW-0472">Membrane</keyword>
<dbReference type="RefSeq" id="WP_141881801.1">
    <property type="nucleotide sequence ID" value="NZ_VFOM01000006.1"/>
</dbReference>
<comment type="caution">
    <text evidence="2">The sequence shown here is derived from an EMBL/GenBank/DDBJ whole genome shotgun (WGS) entry which is preliminary data.</text>
</comment>
<accession>A0A542XX12</accession>
<keyword evidence="1" id="KW-0812">Transmembrane</keyword>
<evidence type="ECO:0000313" key="2">
    <source>
        <dbReference type="EMBL" id="TQL40371.1"/>
    </source>
</evidence>
<organism evidence="2 3">
    <name type="scientific">Homoserinimonas aerilata</name>
    <dbReference type="NCBI Taxonomy" id="1162970"/>
    <lineage>
        <taxon>Bacteria</taxon>
        <taxon>Bacillati</taxon>
        <taxon>Actinomycetota</taxon>
        <taxon>Actinomycetes</taxon>
        <taxon>Micrococcales</taxon>
        <taxon>Microbacteriaceae</taxon>
        <taxon>Homoserinimonas</taxon>
    </lineage>
</organism>
<dbReference type="InterPro" id="IPR009937">
    <property type="entry name" value="Phage_holin_3_6"/>
</dbReference>
<name>A0A542XX12_9MICO</name>
<feature type="transmembrane region" description="Helical" evidence="1">
    <location>
        <begin position="57"/>
        <end position="80"/>
    </location>
</feature>
<evidence type="ECO:0000256" key="1">
    <source>
        <dbReference type="SAM" id="Phobius"/>
    </source>
</evidence>
<dbReference type="AlphaFoldDB" id="A0A542XX12"/>
<evidence type="ECO:0000313" key="3">
    <source>
        <dbReference type="Proteomes" id="UP000317998"/>
    </source>
</evidence>
<protein>
    <submittedName>
        <fullName evidence="2">Putative superfamily III holin-X</fullName>
    </submittedName>
</protein>
<keyword evidence="3" id="KW-1185">Reference proteome</keyword>
<proteinExistence type="predicted"/>
<keyword evidence="1" id="KW-1133">Transmembrane helix</keyword>
<dbReference type="Proteomes" id="UP000317998">
    <property type="component" value="Unassembled WGS sequence"/>
</dbReference>
<gene>
    <name evidence="2" type="ORF">FB562_2705</name>
</gene>